<name>A7TG35_VANPO</name>
<dbReference type="PANTHER" id="PTHR18034">
    <property type="entry name" value="CELL CYCLE CONTROL PROTEIN CWF22-RELATED"/>
    <property type="match status" value="1"/>
</dbReference>
<evidence type="ECO:0000259" key="8">
    <source>
        <dbReference type="PROSITE" id="PS51366"/>
    </source>
</evidence>
<dbReference type="GeneID" id="5547107"/>
<accession>A7TG35</accession>
<evidence type="ECO:0000313" key="10">
    <source>
        <dbReference type="Proteomes" id="UP000000267"/>
    </source>
</evidence>
<dbReference type="KEGG" id="vpo:Kpol_1028p67"/>
<evidence type="ECO:0000256" key="7">
    <source>
        <dbReference type="SAM" id="MobiDB-lite"/>
    </source>
</evidence>
<dbReference type="SMART" id="SM00544">
    <property type="entry name" value="MA3"/>
    <property type="match status" value="1"/>
</dbReference>
<keyword evidence="3" id="KW-0507">mRNA processing</keyword>
<dbReference type="PROSITE" id="PS51366">
    <property type="entry name" value="MI"/>
    <property type="match status" value="1"/>
</dbReference>
<keyword evidence="10" id="KW-1185">Reference proteome</keyword>
<dbReference type="EMBL" id="DS480385">
    <property type="protein sequence ID" value="EDO18792.1"/>
    <property type="molecule type" value="Genomic_DNA"/>
</dbReference>
<sequence>MSSSDGTNLEELQRENWSLLKDQIEYIIGNADEMNIMESFKQLFEVNVLVGQRLLVDSILKNQLKKDIPVVYALLVALINSEMPEMGLLMTKESIALFIKGYNNMNNLETFTMATFIAQLFNYEVVHEIVILQILHLLLEDLDNGSLPVVISLLTHCGKKLVQVNKTIHNAIFEKLRHLLQSGRLSRDEHVNLEWLFELRSRNYQNNGIQSTNLKVLEGEMHTFMIDTGELRPDFKLTEFIYDDNYVEKETLFESLKLKVYKDYFEEEKDKAETVIEDRTGITDVEFKKNIYLILKSSLTGDEAAHKLLKLRIPDDSKDEVVNIIIKSSIQESTYSKFYGILTERLLGSHRSWTPAFIETFKSNYENASEFEPAQLRIMGKLWGHILATEVISFEIFLNVHLNEEESTPAGRILLKFLFQELVGELGIDELRNRLEADSSKSYLVNMFPTDDLENIRYSINYFTAIGLGSLTEEMRDKLKSIEDELKQIKVEEEKKRQELVRSKKEEEEKDRRISRYNQKPVSRGPRSRTPPRRSRSRTPPRRNRSRTPPRRARNRSRTPPRRR</sequence>
<dbReference type="AlphaFoldDB" id="A7TG35"/>
<dbReference type="eggNOG" id="KOG2140">
    <property type="taxonomic scope" value="Eukaryota"/>
</dbReference>
<dbReference type="InterPro" id="IPR003891">
    <property type="entry name" value="Initiation_fac_eIF4g_MI"/>
</dbReference>
<evidence type="ECO:0000256" key="2">
    <source>
        <dbReference type="ARBA" id="ARBA00006856"/>
    </source>
</evidence>
<dbReference type="PhylomeDB" id="A7TG35"/>
<organism evidence="10">
    <name type="scientific">Vanderwaltozyma polyspora (strain ATCC 22028 / DSM 70294 / BCRC 21397 / CBS 2163 / NBRC 10782 / NRRL Y-8283 / UCD 57-17)</name>
    <name type="common">Kluyveromyces polysporus</name>
    <dbReference type="NCBI Taxonomy" id="436907"/>
    <lineage>
        <taxon>Eukaryota</taxon>
        <taxon>Fungi</taxon>
        <taxon>Dikarya</taxon>
        <taxon>Ascomycota</taxon>
        <taxon>Saccharomycotina</taxon>
        <taxon>Saccharomycetes</taxon>
        <taxon>Saccharomycetales</taxon>
        <taxon>Saccharomycetaceae</taxon>
        <taxon>Vanderwaltozyma</taxon>
    </lineage>
</organism>
<dbReference type="HOGENOM" id="CLU_006308_3_4_1"/>
<evidence type="ECO:0000256" key="1">
    <source>
        <dbReference type="ARBA" id="ARBA00004123"/>
    </source>
</evidence>
<evidence type="ECO:0000256" key="4">
    <source>
        <dbReference type="ARBA" id="ARBA00023187"/>
    </source>
</evidence>
<dbReference type="CDD" id="cd22249">
    <property type="entry name" value="UDM1_RNF168_RNF169-like"/>
    <property type="match status" value="1"/>
</dbReference>
<dbReference type="STRING" id="436907.A7TG35"/>
<dbReference type="GO" id="GO:0000398">
    <property type="term" value="P:mRNA splicing, via spliceosome"/>
    <property type="evidence" value="ECO:0007669"/>
    <property type="project" value="EnsemblFungi"/>
</dbReference>
<comment type="similarity">
    <text evidence="2">Belongs to the CWC22 family.</text>
</comment>
<protein>
    <recommendedName>
        <fullName evidence="6">Pre-mRNA-splicing factor CWC22</fullName>
    </recommendedName>
</protein>
<dbReference type="InterPro" id="IPR016024">
    <property type="entry name" value="ARM-type_fold"/>
</dbReference>
<reference evidence="9 10" key="1">
    <citation type="journal article" date="2007" name="Proc. Natl. Acad. Sci. U.S.A.">
        <title>Independent sorting-out of thousands of duplicated gene pairs in two yeast species descended from a whole-genome duplication.</title>
        <authorList>
            <person name="Scannell D.R."/>
            <person name="Frank A.C."/>
            <person name="Conant G.C."/>
            <person name="Byrne K.P."/>
            <person name="Woolfit M."/>
            <person name="Wolfe K.H."/>
        </authorList>
    </citation>
    <scope>NUCLEOTIDE SEQUENCE [LARGE SCALE GENOMIC DNA]</scope>
    <source>
        <strain evidence="10">ATCC 22028 / DSM 70294 / BCRC 21397 / CBS 2163 / NBRC 10782 / NRRL Y-8283 / UCD 57-17</strain>
    </source>
</reference>
<dbReference type="GO" id="GO:0005684">
    <property type="term" value="C:U2-type spliceosomal complex"/>
    <property type="evidence" value="ECO:0007669"/>
    <property type="project" value="EnsemblFungi"/>
</dbReference>
<dbReference type="Pfam" id="PF02847">
    <property type="entry name" value="MA3"/>
    <property type="match status" value="1"/>
</dbReference>
<evidence type="ECO:0000256" key="6">
    <source>
        <dbReference type="ARBA" id="ARBA00040804"/>
    </source>
</evidence>
<dbReference type="OMA" id="VIEGCCE"/>
<dbReference type="Gene3D" id="1.25.40.180">
    <property type="match status" value="1"/>
</dbReference>
<dbReference type="InterPro" id="IPR050781">
    <property type="entry name" value="CWC22_splicing_factor"/>
</dbReference>
<dbReference type="RefSeq" id="XP_001646650.1">
    <property type="nucleotide sequence ID" value="XM_001646600.1"/>
</dbReference>
<feature type="compositionally biased region" description="Basic residues" evidence="7">
    <location>
        <begin position="526"/>
        <end position="564"/>
    </location>
</feature>
<comment type="subcellular location">
    <subcellularLocation>
        <location evidence="1">Nucleus</location>
    </subcellularLocation>
</comment>
<evidence type="ECO:0000256" key="5">
    <source>
        <dbReference type="ARBA" id="ARBA00023242"/>
    </source>
</evidence>
<dbReference type="GO" id="GO:0000974">
    <property type="term" value="C:Prp19 complex"/>
    <property type="evidence" value="ECO:0007669"/>
    <property type="project" value="EnsemblFungi"/>
</dbReference>
<dbReference type="InParanoid" id="A7TG35"/>
<feature type="compositionally biased region" description="Basic and acidic residues" evidence="7">
    <location>
        <begin position="496"/>
        <end position="514"/>
    </location>
</feature>
<dbReference type="Proteomes" id="UP000000267">
    <property type="component" value="Unassembled WGS sequence"/>
</dbReference>
<feature type="domain" description="MI" evidence="8">
    <location>
        <begin position="286"/>
        <end position="402"/>
    </location>
</feature>
<dbReference type="OrthoDB" id="3938623at2759"/>
<feature type="region of interest" description="Disordered" evidence="7">
    <location>
        <begin position="496"/>
        <end position="564"/>
    </location>
</feature>
<proteinExistence type="inferred from homology"/>
<dbReference type="SMART" id="SM00543">
    <property type="entry name" value="MIF4G"/>
    <property type="match status" value="1"/>
</dbReference>
<dbReference type="InterPro" id="IPR003890">
    <property type="entry name" value="MIF4G-like_typ-3"/>
</dbReference>
<gene>
    <name evidence="9" type="ORF">Kpol_1028p67</name>
</gene>
<evidence type="ECO:0000313" key="9">
    <source>
        <dbReference type="EMBL" id="EDO18792.1"/>
    </source>
</evidence>
<evidence type="ECO:0000256" key="3">
    <source>
        <dbReference type="ARBA" id="ARBA00022664"/>
    </source>
</evidence>
<dbReference type="SUPFAM" id="SSF48371">
    <property type="entry name" value="ARM repeat"/>
    <property type="match status" value="1"/>
</dbReference>
<dbReference type="PANTHER" id="PTHR18034:SF3">
    <property type="entry name" value="PRE-MRNA-SPLICING FACTOR CWC22 HOMOLOG"/>
    <property type="match status" value="1"/>
</dbReference>
<keyword evidence="5" id="KW-0539">Nucleus</keyword>
<keyword evidence="4" id="KW-0508">mRNA splicing</keyword>
<dbReference type="FunCoup" id="A7TG35">
    <property type="interactions" value="956"/>
</dbReference>
<dbReference type="GO" id="GO:0071013">
    <property type="term" value="C:catalytic step 2 spliceosome"/>
    <property type="evidence" value="ECO:0007669"/>
    <property type="project" value="TreeGrafter"/>
</dbReference>
<dbReference type="GO" id="GO:0003723">
    <property type="term" value="F:RNA binding"/>
    <property type="evidence" value="ECO:0007669"/>
    <property type="project" value="InterPro"/>
</dbReference>